<organism evidence="10 11">
    <name type="scientific">Helicobacter canis NCTC 12740</name>
    <dbReference type="NCBI Taxonomy" id="1357399"/>
    <lineage>
        <taxon>Bacteria</taxon>
        <taxon>Pseudomonadati</taxon>
        <taxon>Campylobacterota</taxon>
        <taxon>Epsilonproteobacteria</taxon>
        <taxon>Campylobacterales</taxon>
        <taxon>Helicobacteraceae</taxon>
        <taxon>Helicobacter</taxon>
    </lineage>
</organism>
<evidence type="ECO:0000256" key="3">
    <source>
        <dbReference type="ARBA" id="ARBA00022801"/>
    </source>
</evidence>
<dbReference type="InterPro" id="IPR036063">
    <property type="entry name" value="Smr_dom_sf"/>
</dbReference>
<dbReference type="PATRIC" id="fig|1357399.3.peg.58"/>
<comment type="function">
    <text evidence="7">Acts as a ribosome collision sensor, splitting the ribosome into its 2 subunits. Detects stalled/collided 70S ribosomes which it binds and splits by an ATP-hydrolysis driven conformational change. Acts upstream of the ribosome quality control system (RQC), a ribosome-associated complex that mediates the extraction of incompletely synthesized nascent chains from stalled ribosomes and their subsequent degradation. Probably generates substrates for RQC.</text>
</comment>
<dbReference type="GO" id="GO:0043023">
    <property type="term" value="F:ribosomal large subunit binding"/>
    <property type="evidence" value="ECO:0007669"/>
    <property type="project" value="UniProtKB-UniRule"/>
</dbReference>
<dbReference type="STRING" id="1357399.HMPREF2087_00059"/>
<keyword evidence="3 7" id="KW-0378">Hydrolase</keyword>
<keyword evidence="5 7" id="KW-0694">RNA-binding</keyword>
<gene>
    <name evidence="7" type="primary">mutS2</name>
    <name evidence="7" type="synonym">rqcU</name>
    <name evidence="10" type="ORF">HMPREF2087_00059</name>
</gene>
<dbReference type="GO" id="GO:0004519">
    <property type="term" value="F:endonuclease activity"/>
    <property type="evidence" value="ECO:0007669"/>
    <property type="project" value="UniProtKB-UniRule"/>
</dbReference>
<sequence length="796" mass="88973">MLVSKADLQLVSSLDLDDFLTHFSTYLARPKPIYLQGDKNLYHTMLREMDSMSLPALPALGDFSHAFLLLQKRGTLSLQDIWGFARELEFFISLQNALAPLPESKLHALVAKIAIPAHLLEALCIFDEKGEIEAGRFVHIDNLRAQLSSTQSSIKQTLNALLARESLAPYLVDKQIHLLYDAQTLLLKAGYSRVLKGSVLERTQGGFFYVLPNEIARFYDKLQELRDLYALEIQKLCATLSETMLGELRFLRFLDRQFDLVDLLCARVGFAKDLGLEFVATRDCALGSQGRVGFWAKNGSPQQSTILAQNKQGAVFLEKPTPETKKAQFSSKVIILHSFCHPILKNPKPISLTFDKGLLLLTGVNAGGKTMLLKSILSAAFLAKLLLPMKINPHASKIPYFKHIYAIISNPQNPKDDISTFAGRVLEFSQQLDKEDLLLGIDEIELGTDADEAASLYKVLLELLLDRHSKLVVTTHHKRLAALMAKDPRIQLAAAMFDVEKSSATYTFLHGSIGKSYAFEIAQKFGIPKHIIARAKEHYGSDKERLNALIEHSSNLSLELESKAQELQKRIQKARNAKEAYSEKIYELEQAYKARERELESTYNKALQALKAQANTQKDIHRNLNQAHEILRHKPKLDSSFKQSQVRKEFRAGDLARYGEQSVRIVRTQKEHCVIELDSGMRLKVEKSALAPLSKALASTLTNARNAAKTTLSYTPKAHIKLDLHGLRAEEALEKLGDFISDSLIAGFDEVLIFHGIGTGVLSAVVKDFLQNHPKVISFSDAPPNMGGYGAKLVRL</sequence>
<dbReference type="InterPro" id="IPR027417">
    <property type="entry name" value="P-loop_NTPase"/>
</dbReference>
<dbReference type="GO" id="GO:0016887">
    <property type="term" value="F:ATP hydrolysis activity"/>
    <property type="evidence" value="ECO:0007669"/>
    <property type="project" value="InterPro"/>
</dbReference>
<proteinExistence type="inferred from homology"/>
<dbReference type="Gene3D" id="3.30.1370.110">
    <property type="match status" value="1"/>
</dbReference>
<dbReference type="Proteomes" id="UP000018688">
    <property type="component" value="Unassembled WGS sequence"/>
</dbReference>
<dbReference type="GO" id="GO:0006298">
    <property type="term" value="P:mismatch repair"/>
    <property type="evidence" value="ECO:0007669"/>
    <property type="project" value="InterPro"/>
</dbReference>
<feature type="domain" description="Smr" evidence="9">
    <location>
        <begin position="722"/>
        <end position="796"/>
    </location>
</feature>
<feature type="coiled-coil region" evidence="8">
    <location>
        <begin position="550"/>
        <end position="627"/>
    </location>
</feature>
<dbReference type="OrthoDB" id="9808166at2"/>
<feature type="binding site" evidence="7">
    <location>
        <begin position="363"/>
        <end position="370"/>
    </location>
    <ligand>
        <name>ATP</name>
        <dbReference type="ChEBI" id="CHEBI:30616"/>
    </ligand>
</feature>
<dbReference type="eggNOG" id="COG1193">
    <property type="taxonomic scope" value="Bacteria"/>
</dbReference>
<dbReference type="SUPFAM" id="SSF52540">
    <property type="entry name" value="P-loop containing nucleoside triphosphate hydrolases"/>
    <property type="match status" value="1"/>
</dbReference>
<dbReference type="InterPro" id="IPR036187">
    <property type="entry name" value="DNA_mismatch_repair_MutS_sf"/>
</dbReference>
<dbReference type="GO" id="GO:0072344">
    <property type="term" value="P:rescue of stalled ribosome"/>
    <property type="evidence" value="ECO:0007669"/>
    <property type="project" value="UniProtKB-UniRule"/>
</dbReference>
<protein>
    <recommendedName>
        <fullName evidence="7">Endonuclease MutS2</fullName>
        <ecNumber evidence="7">3.1.-.-</ecNumber>
    </recommendedName>
    <alternativeName>
        <fullName evidence="7">Ribosome-associated protein quality control-upstream factor</fullName>
        <shortName evidence="7">RQC-upstream factor</shortName>
        <shortName evidence="7">RqcU</shortName>
        <ecNumber evidence="7">3.6.4.-</ecNumber>
    </alternativeName>
</protein>
<dbReference type="Pfam" id="PF01713">
    <property type="entry name" value="Smr"/>
    <property type="match status" value="1"/>
</dbReference>
<keyword evidence="6 7" id="KW-0238">DNA-binding</keyword>
<dbReference type="GO" id="GO:0030983">
    <property type="term" value="F:mismatched DNA binding"/>
    <property type="evidence" value="ECO:0007669"/>
    <property type="project" value="InterPro"/>
</dbReference>
<dbReference type="GO" id="GO:0019843">
    <property type="term" value="F:rRNA binding"/>
    <property type="evidence" value="ECO:0007669"/>
    <property type="project" value="UniProtKB-UniRule"/>
</dbReference>
<dbReference type="AlphaFoldDB" id="V8CK72"/>
<dbReference type="Pfam" id="PF00488">
    <property type="entry name" value="MutS_V"/>
    <property type="match status" value="1"/>
</dbReference>
<comment type="similarity">
    <text evidence="7">Belongs to the DNA mismatch repair MutS family. MutS2 subfamily.</text>
</comment>
<dbReference type="InterPro" id="IPR002625">
    <property type="entry name" value="Smr_dom"/>
</dbReference>
<name>V8CK72_9HELI</name>
<dbReference type="SMART" id="SM00463">
    <property type="entry name" value="SMR"/>
    <property type="match status" value="1"/>
</dbReference>
<dbReference type="PANTHER" id="PTHR48466">
    <property type="entry name" value="OS10G0509000 PROTEIN-RELATED"/>
    <property type="match status" value="1"/>
</dbReference>
<dbReference type="SMART" id="SM00534">
    <property type="entry name" value="MUTSac"/>
    <property type="match status" value="1"/>
</dbReference>
<dbReference type="Gene3D" id="3.40.50.300">
    <property type="entry name" value="P-loop containing nucleotide triphosphate hydrolases"/>
    <property type="match status" value="1"/>
</dbReference>
<dbReference type="EC" id="3.1.-.-" evidence="7"/>
<evidence type="ECO:0000256" key="4">
    <source>
        <dbReference type="ARBA" id="ARBA00022840"/>
    </source>
</evidence>
<comment type="caution">
    <text evidence="10">The sequence shown here is derived from an EMBL/GenBank/DDBJ whole genome shotgun (WGS) entry which is preliminary data.</text>
</comment>
<dbReference type="EMBL" id="AZJJ01000001">
    <property type="protein sequence ID" value="ETD27151.1"/>
    <property type="molecule type" value="Genomic_DNA"/>
</dbReference>
<keyword evidence="7" id="KW-0255">Endonuclease</keyword>
<evidence type="ECO:0000256" key="1">
    <source>
        <dbReference type="ARBA" id="ARBA00022730"/>
    </source>
</evidence>
<dbReference type="EC" id="3.6.4.-" evidence="7"/>
<keyword evidence="11" id="KW-1185">Reference proteome</keyword>
<evidence type="ECO:0000259" key="9">
    <source>
        <dbReference type="PROSITE" id="PS50828"/>
    </source>
</evidence>
<evidence type="ECO:0000313" key="10">
    <source>
        <dbReference type="EMBL" id="ETD27151.1"/>
    </source>
</evidence>
<reference evidence="10 11" key="1">
    <citation type="submission" date="2013-10" db="EMBL/GenBank/DDBJ databases">
        <title>The Genome Sequence of Helicobacter canis NCTC 12740.</title>
        <authorList>
            <consortium name="The Broad Institute Genomics Platform"/>
            <person name="Earl A."/>
            <person name="Fox J.G."/>
            <person name="Shen Z."/>
            <person name="Young S.K."/>
            <person name="Zeng Q."/>
            <person name="Gargeya S."/>
            <person name="Fitzgerald M."/>
            <person name="Abouelleil A."/>
            <person name="Alvarado L."/>
            <person name="Chapman S.B."/>
            <person name="Gainer-Dewar J."/>
            <person name="Goldberg J."/>
            <person name="Griggs A."/>
            <person name="Gujja S."/>
            <person name="Hansen M."/>
            <person name="Howarth C."/>
            <person name="Imamovic A."/>
            <person name="Ireland A."/>
            <person name="Larimer J."/>
            <person name="McCowan C."/>
            <person name="Murphy C."/>
            <person name="Pearson M."/>
            <person name="Poon T.W."/>
            <person name="Priest M."/>
            <person name="Roberts A."/>
            <person name="Saif S."/>
            <person name="Shea T."/>
            <person name="Sykes S."/>
            <person name="Wortman J."/>
            <person name="Nusbaum C."/>
            <person name="Birren B."/>
        </authorList>
    </citation>
    <scope>NUCLEOTIDE SEQUENCE [LARGE SCALE GENOMIC DNA]</scope>
    <source>
        <strain evidence="10 11">NCTC 12740</strain>
    </source>
</reference>
<dbReference type="PANTHER" id="PTHR48466:SF2">
    <property type="entry name" value="OS10G0509000 PROTEIN"/>
    <property type="match status" value="1"/>
</dbReference>
<evidence type="ECO:0000256" key="6">
    <source>
        <dbReference type="ARBA" id="ARBA00023125"/>
    </source>
</evidence>
<dbReference type="InterPro" id="IPR000432">
    <property type="entry name" value="DNA_mismatch_repair_MutS_C"/>
</dbReference>
<dbReference type="HAMAP" id="MF_00092">
    <property type="entry name" value="MutS2"/>
    <property type="match status" value="1"/>
</dbReference>
<dbReference type="RefSeq" id="WP_023928932.1">
    <property type="nucleotide sequence ID" value="NZ_KI669458.1"/>
</dbReference>
<evidence type="ECO:0000256" key="8">
    <source>
        <dbReference type="SAM" id="Coils"/>
    </source>
</evidence>
<dbReference type="GO" id="GO:0005524">
    <property type="term" value="F:ATP binding"/>
    <property type="evidence" value="ECO:0007669"/>
    <property type="project" value="UniProtKB-UniRule"/>
</dbReference>
<dbReference type="GO" id="GO:0140664">
    <property type="term" value="F:ATP-dependent DNA damage sensor activity"/>
    <property type="evidence" value="ECO:0007669"/>
    <property type="project" value="InterPro"/>
</dbReference>
<evidence type="ECO:0000256" key="7">
    <source>
        <dbReference type="HAMAP-Rule" id="MF_00092"/>
    </source>
</evidence>
<dbReference type="GO" id="GO:0045910">
    <property type="term" value="P:negative regulation of DNA recombination"/>
    <property type="evidence" value="ECO:0007669"/>
    <property type="project" value="InterPro"/>
</dbReference>
<accession>V8CK72</accession>
<evidence type="ECO:0000256" key="2">
    <source>
        <dbReference type="ARBA" id="ARBA00022741"/>
    </source>
</evidence>
<dbReference type="InterPro" id="IPR045076">
    <property type="entry name" value="MutS"/>
</dbReference>
<keyword evidence="7" id="KW-0540">Nuclease</keyword>
<dbReference type="InterPro" id="IPR005747">
    <property type="entry name" value="MutS2"/>
</dbReference>
<keyword evidence="2 7" id="KW-0547">Nucleotide-binding</keyword>
<dbReference type="PROSITE" id="PS50828">
    <property type="entry name" value="SMR"/>
    <property type="match status" value="1"/>
</dbReference>
<comment type="subunit">
    <text evidence="7">Homodimer. Binds to stalled ribosomes, contacting rRNA.</text>
</comment>
<comment type="function">
    <text evidence="7">Endonuclease that is involved in the suppression of homologous recombination and thus may have a key role in the control of bacterial genetic diversity.</text>
</comment>
<dbReference type="SUPFAM" id="SSF160443">
    <property type="entry name" value="SMR domain-like"/>
    <property type="match status" value="1"/>
</dbReference>
<keyword evidence="8" id="KW-0175">Coiled coil</keyword>
<keyword evidence="1 7" id="KW-0699">rRNA-binding</keyword>
<evidence type="ECO:0000256" key="5">
    <source>
        <dbReference type="ARBA" id="ARBA00022884"/>
    </source>
</evidence>
<evidence type="ECO:0000313" key="11">
    <source>
        <dbReference type="Proteomes" id="UP000018688"/>
    </source>
</evidence>
<dbReference type="PIRSF" id="PIRSF005814">
    <property type="entry name" value="MutS_YshD"/>
    <property type="match status" value="1"/>
</dbReference>
<dbReference type="HOGENOM" id="CLU_011252_2_2_7"/>
<dbReference type="SUPFAM" id="SSF48334">
    <property type="entry name" value="DNA repair protein MutS, domain III"/>
    <property type="match status" value="1"/>
</dbReference>
<keyword evidence="4 7" id="KW-0067">ATP-binding</keyword>